<protein>
    <submittedName>
        <fullName evidence="1">Uncharacterized protein</fullName>
    </submittedName>
</protein>
<organism evidence="1 2">
    <name type="scientific">Prunus dulcis</name>
    <name type="common">Almond</name>
    <name type="synonym">Amygdalus dulcis</name>
    <dbReference type="NCBI Taxonomy" id="3755"/>
    <lineage>
        <taxon>Eukaryota</taxon>
        <taxon>Viridiplantae</taxon>
        <taxon>Streptophyta</taxon>
        <taxon>Embryophyta</taxon>
        <taxon>Tracheophyta</taxon>
        <taxon>Spermatophyta</taxon>
        <taxon>Magnoliopsida</taxon>
        <taxon>eudicotyledons</taxon>
        <taxon>Gunneridae</taxon>
        <taxon>Pentapetalae</taxon>
        <taxon>rosids</taxon>
        <taxon>fabids</taxon>
        <taxon>Rosales</taxon>
        <taxon>Rosaceae</taxon>
        <taxon>Amygdaloideae</taxon>
        <taxon>Amygdaleae</taxon>
        <taxon>Prunus</taxon>
    </lineage>
</organism>
<dbReference type="EMBL" id="JAJFAZ020000006">
    <property type="protein sequence ID" value="KAI5323022.1"/>
    <property type="molecule type" value="Genomic_DNA"/>
</dbReference>
<accession>A0AAD4VF11</accession>
<evidence type="ECO:0000313" key="1">
    <source>
        <dbReference type="EMBL" id="KAI5323022.1"/>
    </source>
</evidence>
<evidence type="ECO:0000313" key="2">
    <source>
        <dbReference type="Proteomes" id="UP001054821"/>
    </source>
</evidence>
<keyword evidence="2" id="KW-1185">Reference proteome</keyword>
<dbReference type="Proteomes" id="UP001054821">
    <property type="component" value="Chromosome 6"/>
</dbReference>
<sequence>MAAREGAILVVDGDFNNVIFENHWGWFYPYPSSCKWSGSSSGKLCFPSYASHLGTTTTWFEELPYLLVDVLYEECNL</sequence>
<gene>
    <name evidence="1" type="ORF">L3X38_032094</name>
</gene>
<proteinExistence type="predicted"/>
<dbReference type="AlphaFoldDB" id="A0AAD4VF11"/>
<name>A0AAD4VF11_PRUDU</name>
<comment type="caution">
    <text evidence="1">The sequence shown here is derived from an EMBL/GenBank/DDBJ whole genome shotgun (WGS) entry which is preliminary data.</text>
</comment>
<reference evidence="1 2" key="1">
    <citation type="journal article" date="2022" name="G3 (Bethesda)">
        <title>Whole-genome sequence and methylome profiling of the almond [Prunus dulcis (Mill.) D.A. Webb] cultivar 'Nonpareil'.</title>
        <authorList>
            <person name="D'Amico-Willman K.M."/>
            <person name="Ouma W.Z."/>
            <person name="Meulia T."/>
            <person name="Sideli G.M."/>
            <person name="Gradziel T.M."/>
            <person name="Fresnedo-Ramirez J."/>
        </authorList>
    </citation>
    <scope>NUCLEOTIDE SEQUENCE [LARGE SCALE GENOMIC DNA]</scope>
    <source>
        <strain evidence="1">Clone GOH B32 T37-40</strain>
    </source>
</reference>